<sequence length="263" mass="27019">MPEVTEPYQPGTPCWIDVVAPDQAAALDFYAKVLGWEGSPGPPETGGYALCTLKGKPVAGIMSAEAMGDQPAPPPAWTTYFASADADATLQAITRNGGTTFTPAVEVMNLGRMLVAADPTGAVFGVWEAREFPGAGIANEPGALIWNELNTTDREAAADFYAAALGLETAPMEGAENYFSLSVTGRPVGGMQSLGAAGAPPEAASHWLVYFAVADTDGTAAKVAEAGGTVCKEPFDMVAGRMAVVQDSQGASFAVIAPKPMNA</sequence>
<dbReference type="PROSITE" id="PS51819">
    <property type="entry name" value="VOC"/>
    <property type="match status" value="2"/>
</dbReference>
<dbReference type="Pfam" id="PF00903">
    <property type="entry name" value="Glyoxalase"/>
    <property type="match status" value="2"/>
</dbReference>
<dbReference type="PANTHER" id="PTHR33993">
    <property type="entry name" value="GLYOXALASE-RELATED"/>
    <property type="match status" value="1"/>
</dbReference>
<dbReference type="InterPro" id="IPR052164">
    <property type="entry name" value="Anthracycline_SecMetBiosynth"/>
</dbReference>
<dbReference type="InterPro" id="IPR037523">
    <property type="entry name" value="VOC_core"/>
</dbReference>
<gene>
    <name evidence="2" type="ORF">ACI2L5_25460</name>
</gene>
<organism evidence="2 3">
    <name type="scientific">Streptomyces milbemycinicus</name>
    <dbReference type="NCBI Taxonomy" id="476552"/>
    <lineage>
        <taxon>Bacteria</taxon>
        <taxon>Bacillati</taxon>
        <taxon>Actinomycetota</taxon>
        <taxon>Actinomycetes</taxon>
        <taxon>Kitasatosporales</taxon>
        <taxon>Streptomycetaceae</taxon>
        <taxon>Streptomyces</taxon>
    </lineage>
</organism>
<dbReference type="SUPFAM" id="SSF54593">
    <property type="entry name" value="Glyoxalase/Bleomycin resistance protein/Dihydroxybiphenyl dioxygenase"/>
    <property type="match status" value="2"/>
</dbReference>
<evidence type="ECO:0000313" key="2">
    <source>
        <dbReference type="EMBL" id="MFK4268266.1"/>
    </source>
</evidence>
<evidence type="ECO:0000259" key="1">
    <source>
        <dbReference type="PROSITE" id="PS51819"/>
    </source>
</evidence>
<name>A0ABW8LQS8_9ACTN</name>
<dbReference type="PANTHER" id="PTHR33993:SF14">
    <property type="entry name" value="GB|AAF24581.1"/>
    <property type="match status" value="1"/>
</dbReference>
<feature type="domain" description="VOC" evidence="1">
    <location>
        <begin position="12"/>
        <end position="129"/>
    </location>
</feature>
<feature type="domain" description="VOC" evidence="1">
    <location>
        <begin position="143"/>
        <end position="258"/>
    </location>
</feature>
<dbReference type="Proteomes" id="UP001620295">
    <property type="component" value="Unassembled WGS sequence"/>
</dbReference>
<protein>
    <submittedName>
        <fullName evidence="2">VOC family protein</fullName>
    </submittedName>
</protein>
<dbReference type="InterPro" id="IPR004360">
    <property type="entry name" value="Glyas_Fos-R_dOase_dom"/>
</dbReference>
<proteinExistence type="predicted"/>
<keyword evidence="3" id="KW-1185">Reference proteome</keyword>
<dbReference type="Gene3D" id="3.10.180.10">
    <property type="entry name" value="2,3-Dihydroxybiphenyl 1,2-Dioxygenase, domain 1"/>
    <property type="match status" value="2"/>
</dbReference>
<dbReference type="InterPro" id="IPR029068">
    <property type="entry name" value="Glyas_Bleomycin-R_OHBP_Dase"/>
</dbReference>
<dbReference type="CDD" id="cd07247">
    <property type="entry name" value="SgaA_N_like"/>
    <property type="match status" value="2"/>
</dbReference>
<comment type="caution">
    <text evidence="2">The sequence shown here is derived from an EMBL/GenBank/DDBJ whole genome shotgun (WGS) entry which is preliminary data.</text>
</comment>
<dbReference type="RefSeq" id="WP_358629201.1">
    <property type="nucleotide sequence ID" value="NZ_JBFACG010000027.1"/>
</dbReference>
<reference evidence="2 3" key="1">
    <citation type="submission" date="2024-11" db="EMBL/GenBank/DDBJ databases">
        <title>The Natural Products Discovery Center: Release of the First 8490 Sequenced Strains for Exploring Actinobacteria Biosynthetic Diversity.</title>
        <authorList>
            <person name="Kalkreuter E."/>
            <person name="Kautsar S.A."/>
            <person name="Yang D."/>
            <person name="Bader C.D."/>
            <person name="Teijaro C.N."/>
            <person name="Fluegel L."/>
            <person name="Davis C.M."/>
            <person name="Simpson J.R."/>
            <person name="Lauterbach L."/>
            <person name="Steele A.D."/>
            <person name="Gui C."/>
            <person name="Meng S."/>
            <person name="Li G."/>
            <person name="Viehrig K."/>
            <person name="Ye F."/>
            <person name="Su P."/>
            <person name="Kiefer A.F."/>
            <person name="Nichols A."/>
            <person name="Cepeda A.J."/>
            <person name="Yan W."/>
            <person name="Fan B."/>
            <person name="Jiang Y."/>
            <person name="Adhikari A."/>
            <person name="Zheng C.-J."/>
            <person name="Schuster L."/>
            <person name="Cowan T.M."/>
            <person name="Smanski M.J."/>
            <person name="Chevrette M.G."/>
            <person name="De Carvalho L.P.S."/>
            <person name="Shen B."/>
        </authorList>
    </citation>
    <scope>NUCLEOTIDE SEQUENCE [LARGE SCALE GENOMIC DNA]</scope>
    <source>
        <strain evidence="2 3">NPDC020863</strain>
    </source>
</reference>
<evidence type="ECO:0000313" key="3">
    <source>
        <dbReference type="Proteomes" id="UP001620295"/>
    </source>
</evidence>
<dbReference type="EMBL" id="JBJDQH010000008">
    <property type="protein sequence ID" value="MFK4268266.1"/>
    <property type="molecule type" value="Genomic_DNA"/>
</dbReference>
<accession>A0ABW8LQS8</accession>